<reference evidence="9" key="1">
    <citation type="journal article" date="2019" name="Int. J. Syst. Evol. Microbiol.">
        <title>The Global Catalogue of Microorganisms (GCM) 10K type strain sequencing project: providing services to taxonomists for standard genome sequencing and annotation.</title>
        <authorList>
            <consortium name="The Broad Institute Genomics Platform"/>
            <consortium name="The Broad Institute Genome Sequencing Center for Infectious Disease"/>
            <person name="Wu L."/>
            <person name="Ma J."/>
        </authorList>
    </citation>
    <scope>NUCLEOTIDE SEQUENCE [LARGE SCALE GENOMIC DNA]</scope>
    <source>
        <strain evidence="9">JCM 15933</strain>
    </source>
</reference>
<feature type="compositionally biased region" description="Gly residues" evidence="6">
    <location>
        <begin position="454"/>
        <end position="463"/>
    </location>
</feature>
<dbReference type="Gene3D" id="1.10.510.10">
    <property type="entry name" value="Transferase(Phosphotransferase) domain 1"/>
    <property type="match status" value="1"/>
</dbReference>
<feature type="region of interest" description="Disordered" evidence="6">
    <location>
        <begin position="386"/>
        <end position="477"/>
    </location>
</feature>
<dbReference type="InterPro" id="IPR017441">
    <property type="entry name" value="Protein_kinase_ATP_BS"/>
</dbReference>
<proteinExistence type="predicted"/>
<keyword evidence="9" id="KW-1185">Reference proteome</keyword>
<keyword evidence="2 5" id="KW-0547">Nucleotide-binding</keyword>
<gene>
    <name evidence="8" type="ORF">GCM10009827_044430</name>
</gene>
<evidence type="ECO:0000256" key="2">
    <source>
        <dbReference type="ARBA" id="ARBA00022741"/>
    </source>
</evidence>
<evidence type="ECO:0000256" key="3">
    <source>
        <dbReference type="ARBA" id="ARBA00022777"/>
    </source>
</evidence>
<dbReference type="Gene3D" id="3.30.200.20">
    <property type="entry name" value="Phosphorylase Kinase, domain 1"/>
    <property type="match status" value="1"/>
</dbReference>
<feature type="compositionally biased region" description="Gly residues" evidence="6">
    <location>
        <begin position="423"/>
        <end position="445"/>
    </location>
</feature>
<dbReference type="InterPro" id="IPR000719">
    <property type="entry name" value="Prot_kinase_dom"/>
</dbReference>
<dbReference type="PROSITE" id="PS50011">
    <property type="entry name" value="PROTEIN_KINASE_DOM"/>
    <property type="match status" value="1"/>
</dbReference>
<comment type="caution">
    <text evidence="8">The sequence shown here is derived from an EMBL/GenBank/DDBJ whole genome shotgun (WGS) entry which is preliminary data.</text>
</comment>
<dbReference type="Proteomes" id="UP001501470">
    <property type="component" value="Unassembled WGS sequence"/>
</dbReference>
<evidence type="ECO:0000259" key="7">
    <source>
        <dbReference type="PROSITE" id="PS50011"/>
    </source>
</evidence>
<keyword evidence="1" id="KW-0808">Transferase</keyword>
<keyword evidence="3" id="KW-0418">Kinase</keyword>
<dbReference type="Pfam" id="PF00069">
    <property type="entry name" value="Pkinase"/>
    <property type="match status" value="1"/>
</dbReference>
<name>A0ABP4LGD3_9ACTN</name>
<dbReference type="PANTHER" id="PTHR43289:SF34">
    <property type="entry name" value="SERINE_THREONINE-PROTEIN KINASE YBDM-RELATED"/>
    <property type="match status" value="1"/>
</dbReference>
<feature type="binding site" evidence="5">
    <location>
        <position position="44"/>
    </location>
    <ligand>
        <name>ATP</name>
        <dbReference type="ChEBI" id="CHEBI:30616"/>
    </ligand>
</feature>
<evidence type="ECO:0000256" key="1">
    <source>
        <dbReference type="ARBA" id="ARBA00022679"/>
    </source>
</evidence>
<dbReference type="EMBL" id="BAAAQD010000008">
    <property type="protein sequence ID" value="GAA1523137.1"/>
    <property type="molecule type" value="Genomic_DNA"/>
</dbReference>
<dbReference type="SUPFAM" id="SSF56112">
    <property type="entry name" value="Protein kinase-like (PK-like)"/>
    <property type="match status" value="1"/>
</dbReference>
<evidence type="ECO:0000256" key="4">
    <source>
        <dbReference type="ARBA" id="ARBA00022840"/>
    </source>
</evidence>
<dbReference type="InterPro" id="IPR011009">
    <property type="entry name" value="Kinase-like_dom_sf"/>
</dbReference>
<keyword evidence="4 5" id="KW-0067">ATP-binding</keyword>
<dbReference type="PROSITE" id="PS00108">
    <property type="entry name" value="PROTEIN_KINASE_ST"/>
    <property type="match status" value="1"/>
</dbReference>
<organism evidence="8 9">
    <name type="scientific">Dactylosporangium maewongense</name>
    <dbReference type="NCBI Taxonomy" id="634393"/>
    <lineage>
        <taxon>Bacteria</taxon>
        <taxon>Bacillati</taxon>
        <taxon>Actinomycetota</taxon>
        <taxon>Actinomycetes</taxon>
        <taxon>Micromonosporales</taxon>
        <taxon>Micromonosporaceae</taxon>
        <taxon>Dactylosporangium</taxon>
    </lineage>
</organism>
<feature type="region of interest" description="Disordered" evidence="6">
    <location>
        <begin position="309"/>
        <end position="355"/>
    </location>
</feature>
<protein>
    <recommendedName>
        <fullName evidence="7">Protein kinase domain-containing protein</fullName>
    </recommendedName>
</protein>
<sequence>MHEEQNVGQLLNGRYRLADRLGEGGMSVVWDARDEVLGRAVAVKVLAGPFAADPAWRQRIRTEARATASLSHPNVAGVYDYGETAGGSPFVVMELLRGPTLAERLTAGPLSPAAAIRVCAEVAAGLAAAHAEGFVHHDVKPGNVVLTPGAAKLLDFGIVGVHGDPDGGLDDAGLVLGTPAYLAPERLVGDEAVPASDVYAFGMLLYRCLTGRLPWDGETTAQMLRSHVTVAPDPLPDLPGVPVQVRDLCMRCLVKAPAARPSAEEAAAVLAEAAGVSPRPNAEELHLVPAVPPQLTAAGAAARTDGTTAIGDATAPVDPVPVAPAGEERATDAPAGEERATDAPAGEERATGAVGDGAGERRRVLAGMAVVVAVAALLVTFALSRPPSEPQVTVGAARGAPAATGSPDTLDTPVTPADAGQSAGAGGQSGGTSGGAGGSGGGGPVGTDAANGNGNPGHTGNTGRGQTTPVEGPPVRIGTSGGVVVAACAGDQVNVTGAEPAAGGSLVSLQAGPRNKSRVEFSLAGQRLRFEVRCSGGVPAAVRD</sequence>
<dbReference type="CDD" id="cd14014">
    <property type="entry name" value="STKc_PknB_like"/>
    <property type="match status" value="1"/>
</dbReference>
<accession>A0ABP4LGD3</accession>
<dbReference type="SMART" id="SM00220">
    <property type="entry name" value="S_TKc"/>
    <property type="match status" value="1"/>
</dbReference>
<evidence type="ECO:0000256" key="5">
    <source>
        <dbReference type="PROSITE-ProRule" id="PRU10141"/>
    </source>
</evidence>
<feature type="domain" description="Protein kinase" evidence="7">
    <location>
        <begin position="15"/>
        <end position="270"/>
    </location>
</feature>
<evidence type="ECO:0000313" key="9">
    <source>
        <dbReference type="Proteomes" id="UP001501470"/>
    </source>
</evidence>
<dbReference type="PANTHER" id="PTHR43289">
    <property type="entry name" value="MITOGEN-ACTIVATED PROTEIN KINASE KINASE KINASE 20-RELATED"/>
    <property type="match status" value="1"/>
</dbReference>
<evidence type="ECO:0000256" key="6">
    <source>
        <dbReference type="SAM" id="MobiDB-lite"/>
    </source>
</evidence>
<dbReference type="InterPro" id="IPR008271">
    <property type="entry name" value="Ser/Thr_kinase_AS"/>
</dbReference>
<dbReference type="PROSITE" id="PS00107">
    <property type="entry name" value="PROTEIN_KINASE_ATP"/>
    <property type="match status" value="1"/>
</dbReference>
<feature type="compositionally biased region" description="Basic and acidic residues" evidence="6">
    <location>
        <begin position="326"/>
        <end position="350"/>
    </location>
</feature>
<evidence type="ECO:0000313" key="8">
    <source>
        <dbReference type="EMBL" id="GAA1523137.1"/>
    </source>
</evidence>
<dbReference type="RefSeq" id="WP_344503911.1">
    <property type="nucleotide sequence ID" value="NZ_BAAAQD010000008.1"/>
</dbReference>